<evidence type="ECO:0000313" key="14">
    <source>
        <dbReference type="Proteomes" id="UP000037558"/>
    </source>
</evidence>
<evidence type="ECO:0000256" key="5">
    <source>
        <dbReference type="ARBA" id="ARBA00013950"/>
    </source>
</evidence>
<evidence type="ECO:0000256" key="2">
    <source>
        <dbReference type="ARBA" id="ARBA00002803"/>
    </source>
</evidence>
<evidence type="ECO:0000256" key="11">
    <source>
        <dbReference type="SAM" id="MobiDB-lite"/>
    </source>
</evidence>
<comment type="caution">
    <text evidence="13">The sequence shown here is derived from an EMBL/GenBank/DDBJ whole genome shotgun (WGS) entry which is preliminary data.</text>
</comment>
<dbReference type="EC" id="2.5.1.9" evidence="4 9"/>
<evidence type="ECO:0000256" key="6">
    <source>
        <dbReference type="ARBA" id="ARBA00022619"/>
    </source>
</evidence>
<dbReference type="STRING" id="284581.AMD01_01955"/>
<feature type="domain" description="Lumazine-binding" evidence="12">
    <location>
        <begin position="97"/>
        <end position="193"/>
    </location>
</feature>
<dbReference type="PANTHER" id="PTHR21098">
    <property type="entry name" value="RIBOFLAVIN SYNTHASE ALPHA CHAIN"/>
    <property type="match status" value="1"/>
</dbReference>
<feature type="repeat" description="Lumazine-binding" evidence="10">
    <location>
        <begin position="1"/>
        <end position="96"/>
    </location>
</feature>
<accession>A0A0M0LI17</accession>
<dbReference type="PIRSF" id="PIRSF000498">
    <property type="entry name" value="Riboflavin_syn_A"/>
    <property type="match status" value="1"/>
</dbReference>
<organism evidence="13 14">
    <name type="scientific">Priestia koreensis</name>
    <dbReference type="NCBI Taxonomy" id="284581"/>
    <lineage>
        <taxon>Bacteria</taxon>
        <taxon>Bacillati</taxon>
        <taxon>Bacillota</taxon>
        <taxon>Bacilli</taxon>
        <taxon>Bacillales</taxon>
        <taxon>Bacillaceae</taxon>
        <taxon>Priestia</taxon>
    </lineage>
</organism>
<dbReference type="FunFam" id="2.40.30.20:FF:000004">
    <property type="entry name" value="Riboflavin synthase, alpha subunit"/>
    <property type="match status" value="1"/>
</dbReference>
<keyword evidence="14" id="KW-1185">Reference proteome</keyword>
<proteinExistence type="predicted"/>
<evidence type="ECO:0000256" key="8">
    <source>
        <dbReference type="ARBA" id="ARBA00022737"/>
    </source>
</evidence>
<dbReference type="InterPro" id="IPR001783">
    <property type="entry name" value="Lumazine-bd"/>
</dbReference>
<feature type="region of interest" description="Disordered" evidence="11">
    <location>
        <begin position="194"/>
        <end position="217"/>
    </location>
</feature>
<dbReference type="InterPro" id="IPR026017">
    <property type="entry name" value="Lumazine-bd_dom"/>
</dbReference>
<evidence type="ECO:0000259" key="12">
    <source>
        <dbReference type="PROSITE" id="PS51177"/>
    </source>
</evidence>
<reference evidence="14" key="1">
    <citation type="submission" date="2015-08" db="EMBL/GenBank/DDBJ databases">
        <title>Fjat-14210 dsm16467.</title>
        <authorList>
            <person name="Liu B."/>
            <person name="Wang J."/>
            <person name="Zhu Y."/>
            <person name="Liu G."/>
            <person name="Chen Q."/>
            <person name="Chen Z."/>
            <person name="Lan J."/>
            <person name="Che J."/>
            <person name="Ge C."/>
            <person name="Shi H."/>
            <person name="Pan Z."/>
            <person name="Liu X."/>
        </authorList>
    </citation>
    <scope>NUCLEOTIDE SEQUENCE [LARGE SCALE GENOMIC DNA]</scope>
    <source>
        <strain evidence="14">DSM 16467</strain>
    </source>
</reference>
<gene>
    <name evidence="13" type="ORF">AMD01_01955</name>
</gene>
<dbReference type="NCBIfam" id="TIGR00187">
    <property type="entry name" value="ribE"/>
    <property type="match status" value="1"/>
</dbReference>
<keyword evidence="7" id="KW-0808">Transferase</keyword>
<dbReference type="FunFam" id="2.40.30.20:FF:000006">
    <property type="entry name" value="Riboflavin synthase, alpha subunit"/>
    <property type="match status" value="1"/>
</dbReference>
<dbReference type="OrthoDB" id="9788537at2"/>
<evidence type="ECO:0000256" key="1">
    <source>
        <dbReference type="ARBA" id="ARBA00000968"/>
    </source>
</evidence>
<feature type="repeat" description="Lumazine-binding" evidence="10">
    <location>
        <begin position="97"/>
        <end position="193"/>
    </location>
</feature>
<dbReference type="InterPro" id="IPR017938">
    <property type="entry name" value="Riboflavin_synthase-like_b-brl"/>
</dbReference>
<dbReference type="GO" id="GO:0004746">
    <property type="term" value="F:riboflavin synthase activity"/>
    <property type="evidence" value="ECO:0007669"/>
    <property type="project" value="UniProtKB-UniRule"/>
</dbReference>
<dbReference type="PATRIC" id="fig|284581.3.peg.655"/>
<comment type="pathway">
    <text evidence="3">Cofactor biosynthesis; riboflavin biosynthesis; riboflavin from 2-hydroxy-3-oxobutyl phosphate and 5-amino-6-(D-ribitylamino)uracil: step 2/2.</text>
</comment>
<feature type="compositionally biased region" description="Polar residues" evidence="11">
    <location>
        <begin position="201"/>
        <end position="217"/>
    </location>
</feature>
<dbReference type="GO" id="GO:0009231">
    <property type="term" value="P:riboflavin biosynthetic process"/>
    <property type="evidence" value="ECO:0007669"/>
    <property type="project" value="UniProtKB-KW"/>
</dbReference>
<evidence type="ECO:0000256" key="3">
    <source>
        <dbReference type="ARBA" id="ARBA00004887"/>
    </source>
</evidence>
<dbReference type="SUPFAM" id="SSF63380">
    <property type="entry name" value="Riboflavin synthase domain-like"/>
    <property type="match status" value="2"/>
</dbReference>
<dbReference type="InterPro" id="IPR023366">
    <property type="entry name" value="ATP_synth_asu-like_sf"/>
</dbReference>
<sequence>MFTGIIEEIGTIDRIQTGKEAITFGIKAKHILADVHLGDSISVNGVCLTVTDFTRDRFSVDVMPETIKATTLQHLKQGSSVNLERAMAANGRFGGHFVSGHVDGTGVIRNKTARGNAVYYEIATSTELIDTMILKGSVSVDGTSLTIFGLAKDSFTISLIPHTTDHTVLGSKGKGEMVNVECDMLGKYIKKMMQPKEEQPKSTSTMQNLLRDSGFMN</sequence>
<dbReference type="CDD" id="cd00402">
    <property type="entry name" value="Riboflavin_synthase_like"/>
    <property type="match status" value="1"/>
</dbReference>
<dbReference type="Gene3D" id="2.40.30.20">
    <property type="match status" value="2"/>
</dbReference>
<feature type="domain" description="Lumazine-binding" evidence="12">
    <location>
        <begin position="1"/>
        <end position="96"/>
    </location>
</feature>
<dbReference type="Pfam" id="PF00677">
    <property type="entry name" value="Lum_binding"/>
    <property type="match status" value="2"/>
</dbReference>
<dbReference type="PROSITE" id="PS51177">
    <property type="entry name" value="LUMAZINE_BIND"/>
    <property type="match status" value="2"/>
</dbReference>
<evidence type="ECO:0000256" key="9">
    <source>
        <dbReference type="NCBIfam" id="TIGR00187"/>
    </source>
</evidence>
<dbReference type="PANTHER" id="PTHR21098:SF12">
    <property type="entry name" value="RIBOFLAVIN SYNTHASE"/>
    <property type="match status" value="1"/>
</dbReference>
<evidence type="ECO:0000256" key="4">
    <source>
        <dbReference type="ARBA" id="ARBA00012827"/>
    </source>
</evidence>
<comment type="catalytic activity">
    <reaction evidence="1">
        <text>2 6,7-dimethyl-8-(1-D-ribityl)lumazine + H(+) = 5-amino-6-(D-ribitylamino)uracil + riboflavin</text>
        <dbReference type="Rhea" id="RHEA:20772"/>
        <dbReference type="ChEBI" id="CHEBI:15378"/>
        <dbReference type="ChEBI" id="CHEBI:15934"/>
        <dbReference type="ChEBI" id="CHEBI:57986"/>
        <dbReference type="ChEBI" id="CHEBI:58201"/>
        <dbReference type="EC" id="2.5.1.9"/>
    </reaction>
</comment>
<name>A0A0M0LI17_9BACI</name>
<dbReference type="NCBIfam" id="NF006767">
    <property type="entry name" value="PRK09289.1"/>
    <property type="match status" value="1"/>
</dbReference>
<comment type="function">
    <text evidence="2">Catalyzes the dismutation of two molecules of 6,7-dimethyl-8-ribityllumazine, resulting in the formation of riboflavin and 5-amino-6-(D-ribitylamino)uracil.</text>
</comment>
<dbReference type="AlphaFoldDB" id="A0A0M0LI17"/>
<protein>
    <recommendedName>
        <fullName evidence="5 9">Riboflavin synthase</fullName>
        <ecNumber evidence="4 9">2.5.1.9</ecNumber>
    </recommendedName>
</protein>
<evidence type="ECO:0000313" key="13">
    <source>
        <dbReference type="EMBL" id="KOO50537.1"/>
    </source>
</evidence>
<dbReference type="Proteomes" id="UP000037558">
    <property type="component" value="Unassembled WGS sequence"/>
</dbReference>
<evidence type="ECO:0000256" key="10">
    <source>
        <dbReference type="PROSITE-ProRule" id="PRU00524"/>
    </source>
</evidence>
<dbReference type="RefSeq" id="WP_053399698.1">
    <property type="nucleotide sequence ID" value="NZ_JAUKEN010000002.1"/>
</dbReference>
<evidence type="ECO:0000256" key="7">
    <source>
        <dbReference type="ARBA" id="ARBA00022679"/>
    </source>
</evidence>
<keyword evidence="6" id="KW-0686">Riboflavin biosynthesis</keyword>
<dbReference type="EMBL" id="LILC01000002">
    <property type="protein sequence ID" value="KOO50537.1"/>
    <property type="molecule type" value="Genomic_DNA"/>
</dbReference>
<keyword evidence="8" id="KW-0677">Repeat</keyword>